<proteinExistence type="predicted"/>
<comment type="caution">
    <text evidence="2">The sequence shown here is derived from an EMBL/GenBank/DDBJ whole genome shotgun (WGS) entry which is preliminary data.</text>
</comment>
<organism evidence="2 3">
    <name type="scientific">Rhodocollybia butyracea</name>
    <dbReference type="NCBI Taxonomy" id="206335"/>
    <lineage>
        <taxon>Eukaryota</taxon>
        <taxon>Fungi</taxon>
        <taxon>Dikarya</taxon>
        <taxon>Basidiomycota</taxon>
        <taxon>Agaricomycotina</taxon>
        <taxon>Agaricomycetes</taxon>
        <taxon>Agaricomycetidae</taxon>
        <taxon>Agaricales</taxon>
        <taxon>Marasmiineae</taxon>
        <taxon>Omphalotaceae</taxon>
        <taxon>Rhodocollybia</taxon>
    </lineage>
</organism>
<dbReference type="EMBL" id="JADNRY010000146">
    <property type="protein sequence ID" value="KAF9063452.1"/>
    <property type="molecule type" value="Genomic_DNA"/>
</dbReference>
<accession>A0A9P5U2E5</accession>
<evidence type="ECO:0000313" key="3">
    <source>
        <dbReference type="Proteomes" id="UP000772434"/>
    </source>
</evidence>
<feature type="signal peptide" evidence="1">
    <location>
        <begin position="1"/>
        <end position="23"/>
    </location>
</feature>
<name>A0A9P5U2E5_9AGAR</name>
<keyword evidence="1" id="KW-0732">Signal</keyword>
<gene>
    <name evidence="2" type="ORF">BDP27DRAFT_1426878</name>
</gene>
<keyword evidence="3" id="KW-1185">Reference proteome</keyword>
<protein>
    <submittedName>
        <fullName evidence="2">Uncharacterized protein</fullName>
    </submittedName>
</protein>
<dbReference type="Proteomes" id="UP000772434">
    <property type="component" value="Unassembled WGS sequence"/>
</dbReference>
<feature type="chain" id="PRO_5040131535" evidence="1">
    <location>
        <begin position="24"/>
        <end position="257"/>
    </location>
</feature>
<sequence length="257" mass="29253">MIFTHHLLGFVLLGVLLISPVCAAPTLPGTPPGRSSPPPYSPSTLPEYVPLSYKVQVVNVTGHPVQVPDTTQILLKESIKKVTHAMHWFQLTADLEVVAVGKNLQFEASDMLYYKLEKMSPLSDWCTSKVPCYGYVVTPETPDNPSKNTYGGLLSTSVKWRHLVRTRQHFVTRQPFLETDSADLYRETLLDFLTSFAPIEKAVRRMAKSKSRRPGNVYAEALQILDERQKPGEIPFGASFRRFREFLENFRKRHLRH</sequence>
<evidence type="ECO:0000313" key="2">
    <source>
        <dbReference type="EMBL" id="KAF9063452.1"/>
    </source>
</evidence>
<evidence type="ECO:0000256" key="1">
    <source>
        <dbReference type="SAM" id="SignalP"/>
    </source>
</evidence>
<reference evidence="2" key="1">
    <citation type="submission" date="2020-11" db="EMBL/GenBank/DDBJ databases">
        <authorList>
            <consortium name="DOE Joint Genome Institute"/>
            <person name="Ahrendt S."/>
            <person name="Riley R."/>
            <person name="Andreopoulos W."/>
            <person name="Labutti K."/>
            <person name="Pangilinan J."/>
            <person name="Ruiz-Duenas F.J."/>
            <person name="Barrasa J.M."/>
            <person name="Sanchez-Garcia M."/>
            <person name="Camarero S."/>
            <person name="Miyauchi S."/>
            <person name="Serrano A."/>
            <person name="Linde D."/>
            <person name="Babiker R."/>
            <person name="Drula E."/>
            <person name="Ayuso-Fernandez I."/>
            <person name="Pacheco R."/>
            <person name="Padilla G."/>
            <person name="Ferreira P."/>
            <person name="Barriuso J."/>
            <person name="Kellner H."/>
            <person name="Castanera R."/>
            <person name="Alfaro M."/>
            <person name="Ramirez L."/>
            <person name="Pisabarro A.G."/>
            <person name="Kuo A."/>
            <person name="Tritt A."/>
            <person name="Lipzen A."/>
            <person name="He G."/>
            <person name="Yan M."/>
            <person name="Ng V."/>
            <person name="Cullen D."/>
            <person name="Martin F."/>
            <person name="Rosso M.-N."/>
            <person name="Henrissat B."/>
            <person name="Hibbett D."/>
            <person name="Martinez A.T."/>
            <person name="Grigoriev I.V."/>
        </authorList>
    </citation>
    <scope>NUCLEOTIDE SEQUENCE</scope>
    <source>
        <strain evidence="2">AH 40177</strain>
    </source>
</reference>
<dbReference type="AlphaFoldDB" id="A0A9P5U2E5"/>